<comment type="caution">
    <text evidence="12">The sequence shown here is derived from an EMBL/GenBank/DDBJ whole genome shotgun (WGS) entry which is preliminary data.</text>
</comment>
<dbReference type="GO" id="GO:0003723">
    <property type="term" value="F:RNA binding"/>
    <property type="evidence" value="ECO:0007669"/>
    <property type="project" value="InterPro"/>
</dbReference>
<evidence type="ECO:0000256" key="9">
    <source>
        <dbReference type="ARBA" id="ARBA00048173"/>
    </source>
</evidence>
<keyword evidence="2" id="KW-0808">Transferase</keyword>
<dbReference type="EMBL" id="MWPS01000045">
    <property type="protein sequence ID" value="OPG15063.1"/>
    <property type="molecule type" value="Genomic_DNA"/>
</dbReference>
<dbReference type="AlphaFoldDB" id="A0A1V4EQ47"/>
<dbReference type="PRINTS" id="PR00866">
    <property type="entry name" value="RNADNAPOLMS"/>
</dbReference>
<dbReference type="RefSeq" id="WP_079291733.1">
    <property type="nucleotide sequence ID" value="NZ_MWPS01000045.1"/>
</dbReference>
<dbReference type="InterPro" id="IPR043502">
    <property type="entry name" value="DNA/RNA_pol_sf"/>
</dbReference>
<evidence type="ECO:0000259" key="11">
    <source>
        <dbReference type="PROSITE" id="PS50878"/>
    </source>
</evidence>
<dbReference type="CDD" id="cd01651">
    <property type="entry name" value="RT_G2_intron"/>
    <property type="match status" value="1"/>
</dbReference>
<dbReference type="Pfam" id="PF00078">
    <property type="entry name" value="RVT_1"/>
    <property type="match status" value="1"/>
</dbReference>
<dbReference type="Pfam" id="PF08388">
    <property type="entry name" value="GIIM"/>
    <property type="match status" value="1"/>
</dbReference>
<dbReference type="InterPro" id="IPR013597">
    <property type="entry name" value="Mat_intron_G2"/>
</dbReference>
<evidence type="ECO:0000313" key="12">
    <source>
        <dbReference type="EMBL" id="OPG15063.1"/>
    </source>
</evidence>
<evidence type="ECO:0000256" key="1">
    <source>
        <dbReference type="ARBA" id="ARBA00012493"/>
    </source>
</evidence>
<dbReference type="GO" id="GO:0003964">
    <property type="term" value="F:RNA-directed DNA polymerase activity"/>
    <property type="evidence" value="ECO:0007669"/>
    <property type="project" value="UniProtKB-KW"/>
</dbReference>
<dbReference type="Proteomes" id="UP000190229">
    <property type="component" value="Unassembled WGS sequence"/>
</dbReference>
<dbReference type="InterPro" id="IPR000123">
    <property type="entry name" value="Reverse_transcriptase_msDNA"/>
</dbReference>
<dbReference type="InterPro" id="IPR000477">
    <property type="entry name" value="RT_dom"/>
</dbReference>
<keyword evidence="13" id="KW-1185">Reference proteome</keyword>
<dbReference type="InterPro" id="IPR051083">
    <property type="entry name" value="GrpII_Intron_Splice-Mob/Def"/>
</dbReference>
<keyword evidence="7" id="KW-0051">Antiviral defense</keyword>
<protein>
    <recommendedName>
        <fullName evidence="1">RNA-directed DNA polymerase</fullName>
        <ecNumber evidence="1">2.7.7.49</ecNumber>
    </recommendedName>
</protein>
<comment type="catalytic activity">
    <reaction evidence="9">
        <text>DNA(n) + a 2'-deoxyribonucleoside 5'-triphosphate = DNA(n+1) + diphosphate</text>
        <dbReference type="Rhea" id="RHEA:22508"/>
        <dbReference type="Rhea" id="RHEA-COMP:17339"/>
        <dbReference type="Rhea" id="RHEA-COMP:17340"/>
        <dbReference type="ChEBI" id="CHEBI:33019"/>
        <dbReference type="ChEBI" id="CHEBI:61560"/>
        <dbReference type="ChEBI" id="CHEBI:173112"/>
        <dbReference type="EC" id="2.7.7.49"/>
    </reaction>
</comment>
<feature type="domain" description="Reverse transcriptase" evidence="11">
    <location>
        <begin position="97"/>
        <end position="323"/>
    </location>
</feature>
<evidence type="ECO:0000256" key="3">
    <source>
        <dbReference type="ARBA" id="ARBA00022695"/>
    </source>
</evidence>
<evidence type="ECO:0000256" key="4">
    <source>
        <dbReference type="ARBA" id="ARBA00022723"/>
    </source>
</evidence>
<comment type="similarity">
    <text evidence="8">Belongs to the bacterial reverse transcriptase family.</text>
</comment>
<keyword evidence="3" id="KW-0548">Nucleotidyltransferase</keyword>
<keyword evidence="5" id="KW-0460">Magnesium</keyword>
<dbReference type="GO" id="GO:0051607">
    <property type="term" value="P:defense response to virus"/>
    <property type="evidence" value="ECO:0007669"/>
    <property type="project" value="UniProtKB-KW"/>
</dbReference>
<evidence type="ECO:0000256" key="8">
    <source>
        <dbReference type="ARBA" id="ARBA00034120"/>
    </source>
</evidence>
<evidence type="ECO:0000313" key="13">
    <source>
        <dbReference type="Proteomes" id="UP000190229"/>
    </source>
</evidence>
<feature type="region of interest" description="Disordered" evidence="10">
    <location>
        <begin position="1"/>
        <end position="44"/>
    </location>
</feature>
<keyword evidence="6 12" id="KW-0695">RNA-directed DNA polymerase</keyword>
<organism evidence="12 13">
    <name type="scientific">Ferroacidibacillus organovorans</name>
    <dbReference type="NCBI Taxonomy" id="1765683"/>
    <lineage>
        <taxon>Bacteria</taxon>
        <taxon>Bacillati</taxon>
        <taxon>Bacillota</taxon>
        <taxon>Bacilli</taxon>
        <taxon>Bacillales</taxon>
        <taxon>Alicyclobacillaceae</taxon>
        <taxon>Ferroacidibacillus</taxon>
    </lineage>
</organism>
<dbReference type="PROSITE" id="PS50878">
    <property type="entry name" value="RT_POL"/>
    <property type="match status" value="1"/>
</dbReference>
<keyword evidence="4" id="KW-0479">Metal-binding</keyword>
<dbReference type="EC" id="2.7.7.49" evidence="1"/>
<dbReference type="PANTHER" id="PTHR34047">
    <property type="entry name" value="NUCLEAR INTRON MATURASE 1, MITOCHONDRIAL-RELATED"/>
    <property type="match status" value="1"/>
</dbReference>
<proteinExistence type="inferred from homology"/>
<evidence type="ECO:0000256" key="7">
    <source>
        <dbReference type="ARBA" id="ARBA00023118"/>
    </source>
</evidence>
<reference evidence="12 13" key="1">
    <citation type="submission" date="2017-02" db="EMBL/GenBank/DDBJ databases">
        <title>Draft genome of Acidibacillus ferrooxidans Huett2.</title>
        <authorList>
            <person name="Schopf S."/>
        </authorList>
    </citation>
    <scope>NUCLEOTIDE SEQUENCE [LARGE SCALE GENOMIC DNA]</scope>
    <source>
        <strain evidence="12 13">Huett2</strain>
    </source>
</reference>
<name>A0A1V4EQ47_9BACL</name>
<dbReference type="InterPro" id="IPR030931">
    <property type="entry name" value="Group_II_RT_mat"/>
</dbReference>
<feature type="compositionally biased region" description="Basic and acidic residues" evidence="10">
    <location>
        <begin position="1"/>
        <end position="10"/>
    </location>
</feature>
<evidence type="ECO:0000256" key="2">
    <source>
        <dbReference type="ARBA" id="ARBA00022679"/>
    </source>
</evidence>
<dbReference type="SUPFAM" id="SSF56672">
    <property type="entry name" value="DNA/RNA polymerases"/>
    <property type="match status" value="1"/>
</dbReference>
<dbReference type="PANTHER" id="PTHR34047:SF8">
    <property type="entry name" value="PROTEIN YKFC"/>
    <property type="match status" value="1"/>
</dbReference>
<evidence type="ECO:0000256" key="5">
    <source>
        <dbReference type="ARBA" id="ARBA00022842"/>
    </source>
</evidence>
<sequence>MASSREEHRQPKIPTGSSLQEEVVNPRGTEEAPSFSPARPNEPIREVGHIDLMEQIVERENLLSALHRVERNKGAAGVDGMEIKSLRSFLTQHWERIRSELLRGTYQPSPVRRVEIPKPDGGVRLLGIPTVLDRLIQQAIQQVLTPIFDPEFSPYSYGFRPGYSAHDAVKQAQGYIAQGYRWVVDMDLAQFFDRVNHDMLMARVARKVADKHLLKLIRKYLQAGVMIGGVCVVSEEGTPQGGPLSPLLSNIMLDDLDKELMRRGHRFARYADDSNIYVRSRRAGERVMESVTEFVEKRLKLKVNREKSAVDRPWKRKFLGFSFTWHRQPKIRVSPKSLKRFKDRVRDLTKRSRGQSMEARAAKLNAYLRGWSGYYRLAETRSIFANLDEWVRRRLRMCLLKQWKKPKTKRRKLVGLGIPEDWARMISGSRKGYWRLALTPQMNKALGLAYWHDQGLVSLVERYDALRSTT</sequence>
<accession>A0A1V4EQ47</accession>
<evidence type="ECO:0000256" key="10">
    <source>
        <dbReference type="SAM" id="MobiDB-lite"/>
    </source>
</evidence>
<gene>
    <name evidence="12" type="ORF">B2M26_13810</name>
</gene>
<dbReference type="GO" id="GO:0046872">
    <property type="term" value="F:metal ion binding"/>
    <property type="evidence" value="ECO:0007669"/>
    <property type="project" value="UniProtKB-KW"/>
</dbReference>
<dbReference type="NCBIfam" id="TIGR04416">
    <property type="entry name" value="group_II_RT_mat"/>
    <property type="match status" value="1"/>
</dbReference>
<evidence type="ECO:0000256" key="6">
    <source>
        <dbReference type="ARBA" id="ARBA00022918"/>
    </source>
</evidence>